<accession>A0ABR0ESZ0</accession>
<protein>
    <recommendedName>
        <fullName evidence="1">AB hydrolase-1 domain-containing protein</fullName>
    </recommendedName>
</protein>
<dbReference type="Proteomes" id="UP001305779">
    <property type="component" value="Unassembled WGS sequence"/>
</dbReference>
<dbReference type="Gene3D" id="3.40.50.1820">
    <property type="entry name" value="alpha/beta hydrolase"/>
    <property type="match status" value="1"/>
</dbReference>
<proteinExistence type="predicted"/>
<keyword evidence="3" id="KW-1185">Reference proteome</keyword>
<gene>
    <name evidence="2" type="ORF">PRZ48_005506</name>
</gene>
<dbReference type="InterPro" id="IPR000073">
    <property type="entry name" value="AB_hydrolase_1"/>
</dbReference>
<comment type="caution">
    <text evidence="2">The sequence shown here is derived from an EMBL/GenBank/DDBJ whole genome shotgun (WGS) entry which is preliminary data.</text>
</comment>
<dbReference type="Pfam" id="PF12697">
    <property type="entry name" value="Abhydrolase_6"/>
    <property type="match status" value="1"/>
</dbReference>
<dbReference type="InterPro" id="IPR029058">
    <property type="entry name" value="AB_hydrolase_fold"/>
</dbReference>
<feature type="domain" description="AB hydrolase-1" evidence="1">
    <location>
        <begin position="98"/>
        <end position="263"/>
    </location>
</feature>
<dbReference type="EMBL" id="JAXOVC010000003">
    <property type="protein sequence ID" value="KAK4504590.1"/>
    <property type="molecule type" value="Genomic_DNA"/>
</dbReference>
<evidence type="ECO:0000313" key="2">
    <source>
        <dbReference type="EMBL" id="KAK4504590.1"/>
    </source>
</evidence>
<organism evidence="2 3">
    <name type="scientific">Zasmidium cellare</name>
    <name type="common">Wine cellar mold</name>
    <name type="synonym">Racodium cellare</name>
    <dbReference type="NCBI Taxonomy" id="395010"/>
    <lineage>
        <taxon>Eukaryota</taxon>
        <taxon>Fungi</taxon>
        <taxon>Dikarya</taxon>
        <taxon>Ascomycota</taxon>
        <taxon>Pezizomycotina</taxon>
        <taxon>Dothideomycetes</taxon>
        <taxon>Dothideomycetidae</taxon>
        <taxon>Mycosphaerellales</taxon>
        <taxon>Mycosphaerellaceae</taxon>
        <taxon>Zasmidium</taxon>
    </lineage>
</organism>
<dbReference type="SUPFAM" id="SSF53474">
    <property type="entry name" value="alpha/beta-Hydrolases"/>
    <property type="match status" value="1"/>
</dbReference>
<reference evidence="2 3" key="1">
    <citation type="journal article" date="2023" name="G3 (Bethesda)">
        <title>A chromosome-level genome assembly of Zasmidium syzygii isolated from banana leaves.</title>
        <authorList>
            <person name="van Westerhoven A.C."/>
            <person name="Mehrabi R."/>
            <person name="Talebi R."/>
            <person name="Steentjes M.B.F."/>
            <person name="Corcolon B."/>
            <person name="Chong P.A."/>
            <person name="Kema G.H.J."/>
            <person name="Seidl M.F."/>
        </authorList>
    </citation>
    <scope>NUCLEOTIDE SEQUENCE [LARGE SCALE GENOMIC DNA]</scope>
    <source>
        <strain evidence="2 3">P124</strain>
    </source>
</reference>
<evidence type="ECO:0000313" key="3">
    <source>
        <dbReference type="Proteomes" id="UP001305779"/>
    </source>
</evidence>
<evidence type="ECO:0000259" key="1">
    <source>
        <dbReference type="Pfam" id="PF12697"/>
    </source>
</evidence>
<sequence>MRTYTLPTLIFSSAATAYNCINLNIPLNITAPSETPAFAPFESSFDSAQFLNNVTTWAFAARSPFAGSRNISISVNIAAQYFYPSNGCNSSDPGQRGFERSYWEFAGTESEYNYIKFANAAGFSTLSYDRIGTGQSTVTDPYTTQQLGPETAVLVGLTALLRRGTLHSSIHAPAQVVHIGHSFGSVITSNLAEHHQELTDGIVLTGYSTNSSFAQGFAISSNFEVAAESLSGKWYNRSKGFLTWPDKRANQYSFLTWPYFSPDVLDLAEATKQPFAVSEFLTALPLPAPDHEGPVLVRTIATFPRS</sequence>
<name>A0ABR0ESZ0_ZASCE</name>